<dbReference type="Pfam" id="PF01585">
    <property type="entry name" value="G-patch"/>
    <property type="match status" value="1"/>
</dbReference>
<keyword evidence="4" id="KW-1185">Reference proteome</keyword>
<feature type="compositionally biased region" description="Basic residues" evidence="1">
    <location>
        <begin position="280"/>
        <end position="290"/>
    </location>
</feature>
<dbReference type="GeneID" id="17263509"/>
<evidence type="ECO:0000256" key="1">
    <source>
        <dbReference type="SAM" id="MobiDB-lite"/>
    </source>
</evidence>
<protein>
    <recommendedName>
        <fullName evidence="2">G-patch domain-containing protein</fullName>
    </recommendedName>
</protein>
<reference evidence="4" key="1">
    <citation type="journal article" date="2013" name="Nature">
        <title>Pan genome of the phytoplankton Emiliania underpins its global distribution.</title>
        <authorList>
            <person name="Read B.A."/>
            <person name="Kegel J."/>
            <person name="Klute M.J."/>
            <person name="Kuo A."/>
            <person name="Lefebvre S.C."/>
            <person name="Maumus F."/>
            <person name="Mayer C."/>
            <person name="Miller J."/>
            <person name="Monier A."/>
            <person name="Salamov A."/>
            <person name="Young J."/>
            <person name="Aguilar M."/>
            <person name="Claverie J.M."/>
            <person name="Frickenhaus S."/>
            <person name="Gonzalez K."/>
            <person name="Herman E.K."/>
            <person name="Lin Y.C."/>
            <person name="Napier J."/>
            <person name="Ogata H."/>
            <person name="Sarno A.F."/>
            <person name="Shmutz J."/>
            <person name="Schroeder D."/>
            <person name="de Vargas C."/>
            <person name="Verret F."/>
            <person name="von Dassow P."/>
            <person name="Valentin K."/>
            <person name="Van de Peer Y."/>
            <person name="Wheeler G."/>
            <person name="Dacks J.B."/>
            <person name="Delwiche C.F."/>
            <person name="Dyhrman S.T."/>
            <person name="Glockner G."/>
            <person name="John U."/>
            <person name="Richards T."/>
            <person name="Worden A.Z."/>
            <person name="Zhang X."/>
            <person name="Grigoriev I.V."/>
            <person name="Allen A.E."/>
            <person name="Bidle K."/>
            <person name="Borodovsky M."/>
            <person name="Bowler C."/>
            <person name="Brownlee C."/>
            <person name="Cock J.M."/>
            <person name="Elias M."/>
            <person name="Gladyshev V.N."/>
            <person name="Groth M."/>
            <person name="Guda C."/>
            <person name="Hadaegh A."/>
            <person name="Iglesias-Rodriguez M.D."/>
            <person name="Jenkins J."/>
            <person name="Jones B.M."/>
            <person name="Lawson T."/>
            <person name="Leese F."/>
            <person name="Lindquist E."/>
            <person name="Lobanov A."/>
            <person name="Lomsadze A."/>
            <person name="Malik S.B."/>
            <person name="Marsh M.E."/>
            <person name="Mackinder L."/>
            <person name="Mock T."/>
            <person name="Mueller-Roeber B."/>
            <person name="Pagarete A."/>
            <person name="Parker M."/>
            <person name="Probert I."/>
            <person name="Quesneville H."/>
            <person name="Raines C."/>
            <person name="Rensing S.A."/>
            <person name="Riano-Pachon D.M."/>
            <person name="Richier S."/>
            <person name="Rokitta S."/>
            <person name="Shiraiwa Y."/>
            <person name="Soanes D.M."/>
            <person name="van der Giezen M."/>
            <person name="Wahlund T.M."/>
            <person name="Williams B."/>
            <person name="Wilson W."/>
            <person name="Wolfe G."/>
            <person name="Wurch L.L."/>
        </authorList>
    </citation>
    <scope>NUCLEOTIDE SEQUENCE</scope>
</reference>
<proteinExistence type="predicted"/>
<evidence type="ECO:0000259" key="2">
    <source>
        <dbReference type="PROSITE" id="PS50174"/>
    </source>
</evidence>
<feature type="compositionally biased region" description="Gly residues" evidence="1">
    <location>
        <begin position="189"/>
        <end position="201"/>
    </location>
</feature>
<dbReference type="EnsemblProtists" id="EOD17359">
    <property type="protein sequence ID" value="EOD17359"/>
    <property type="gene ID" value="EMIHUDRAFT_210011"/>
</dbReference>
<organism evidence="3 4">
    <name type="scientific">Emiliania huxleyi (strain CCMP1516)</name>
    <dbReference type="NCBI Taxonomy" id="280463"/>
    <lineage>
        <taxon>Eukaryota</taxon>
        <taxon>Haptista</taxon>
        <taxon>Haptophyta</taxon>
        <taxon>Prymnesiophyceae</taxon>
        <taxon>Isochrysidales</taxon>
        <taxon>Noelaerhabdaceae</taxon>
        <taxon>Emiliania</taxon>
    </lineage>
</organism>
<reference evidence="3" key="2">
    <citation type="submission" date="2024-10" db="UniProtKB">
        <authorList>
            <consortium name="EnsemblProtists"/>
        </authorList>
    </citation>
    <scope>IDENTIFICATION</scope>
</reference>
<feature type="region of interest" description="Disordered" evidence="1">
    <location>
        <begin position="1"/>
        <end position="24"/>
    </location>
</feature>
<dbReference type="KEGG" id="ehx:EMIHUDRAFT_210011"/>
<dbReference type="PANTHER" id="PTHR23149">
    <property type="entry name" value="G PATCH DOMAIN CONTAINING PROTEIN"/>
    <property type="match status" value="1"/>
</dbReference>
<accession>A0A0D3J1H4</accession>
<feature type="region of interest" description="Disordered" evidence="1">
    <location>
        <begin position="189"/>
        <end position="290"/>
    </location>
</feature>
<dbReference type="AlphaFoldDB" id="A0A0D3J1H4"/>
<dbReference type="HOGENOM" id="CLU_961181_0_0_1"/>
<dbReference type="STRING" id="2903.R1E8Y4"/>
<feature type="domain" description="G-patch" evidence="2">
    <location>
        <begin position="28"/>
        <end position="74"/>
    </location>
</feature>
<dbReference type="PROSITE" id="PS50174">
    <property type="entry name" value="G_PATCH"/>
    <property type="match status" value="1"/>
</dbReference>
<dbReference type="RefSeq" id="XP_005769788.1">
    <property type="nucleotide sequence ID" value="XM_005769731.1"/>
</dbReference>
<name>A0A0D3J1H4_EMIH1</name>
<sequence>MGSGEAKKFRAQFGSAGRHGDSFWKEEQDNIGMKLLKGMGWDAGQGLGKNGQGMATAVKQIRKQDNRGIGATAATRDEAFKASQDLFNGVLARLNGKGDDASAAGGLGGSETTIKGSIAKRQLAGRFRRAKDTSMASASDLAAIFGRAPSKEGGAAAGDVSSAAPGAAMFAEQQAAAAYSGRVGLGGGGYRSAGGGGGGSWGKEARKAKRKEEKRLERKAAKKAAKKAAAGEAAPTAKPGDADAAEKRSKKKREGEAATDADEAARAAKKSKRERAGGAKTKKRKECPLS</sequence>
<dbReference type="Proteomes" id="UP000013827">
    <property type="component" value="Unassembled WGS sequence"/>
</dbReference>
<dbReference type="OMA" id="EGCETAP"/>
<dbReference type="GO" id="GO:0003676">
    <property type="term" value="F:nucleic acid binding"/>
    <property type="evidence" value="ECO:0007669"/>
    <property type="project" value="InterPro"/>
</dbReference>
<dbReference type="InterPro" id="IPR000467">
    <property type="entry name" value="G_patch_dom"/>
</dbReference>
<dbReference type="eggNOG" id="KOG2809">
    <property type="taxonomic scope" value="Eukaryota"/>
</dbReference>
<evidence type="ECO:0000313" key="3">
    <source>
        <dbReference type="EnsemblProtists" id="EOD17359"/>
    </source>
</evidence>
<evidence type="ECO:0000313" key="4">
    <source>
        <dbReference type="Proteomes" id="UP000013827"/>
    </source>
</evidence>
<dbReference type="InterPro" id="IPR050656">
    <property type="entry name" value="PINX1"/>
</dbReference>
<dbReference type="PaxDb" id="2903-EOD17359"/>
<feature type="compositionally biased region" description="Basic and acidic residues" evidence="1">
    <location>
        <begin position="210"/>
        <end position="219"/>
    </location>
</feature>
<dbReference type="SMART" id="SM00443">
    <property type="entry name" value="G_patch"/>
    <property type="match status" value="1"/>
</dbReference>